<accession>A0A4Z0R020</accession>
<sequence length="291" mass="32718">MHKLITILNIFLLLLLATPLYAGSSFQYIRQIQSDNLIGYKSVVLDKDVYAHSNQLADLRVLNDQDEEVPYFIASVQDASTETAKESFILLEEAQYVSTQEGTDTIITIQANHLNAFRLELITNDTIERTYGLFGVTDQSTHYLSEGELSNLPPSDSSMKKAIDWTNTPPVDKLRLIVHNRDAKPIILNSIKVKYYLTKLVYKDLGSSEYRLAYGNDTLRSAIYDVPINKAIINKEVITQSTLGAEISAPIIAAPPKTFLNQKLLFIIPSLVVILLLMLGVRRKLKKQTKS</sequence>
<keyword evidence="1" id="KW-0812">Transmembrane</keyword>
<keyword evidence="3" id="KW-1185">Reference proteome</keyword>
<evidence type="ECO:0008006" key="4">
    <source>
        <dbReference type="Google" id="ProtNLM"/>
    </source>
</evidence>
<reference evidence="2 3" key="1">
    <citation type="submission" date="2019-03" db="EMBL/GenBank/DDBJ databases">
        <title>Draft Genome Sequence of Desulfosporosinus fructosivorans Strain 63.6F, Isolated from Marine Sediment in the Baltic Sea.</title>
        <authorList>
            <person name="Hausmann B."/>
            <person name="Vandieken V."/>
            <person name="Pjevac P."/>
            <person name="Schreck K."/>
            <person name="Herbold C.W."/>
            <person name="Loy A."/>
        </authorList>
    </citation>
    <scope>NUCLEOTIDE SEQUENCE [LARGE SCALE GENOMIC DNA]</scope>
    <source>
        <strain evidence="2 3">63.6F</strain>
    </source>
</reference>
<evidence type="ECO:0000313" key="3">
    <source>
        <dbReference type="Proteomes" id="UP000298460"/>
    </source>
</evidence>
<evidence type="ECO:0000256" key="1">
    <source>
        <dbReference type="SAM" id="Phobius"/>
    </source>
</evidence>
<proteinExistence type="predicted"/>
<dbReference type="Proteomes" id="UP000298460">
    <property type="component" value="Unassembled WGS sequence"/>
</dbReference>
<dbReference type="EMBL" id="SPQQ01000009">
    <property type="protein sequence ID" value="TGE36070.1"/>
    <property type="molecule type" value="Genomic_DNA"/>
</dbReference>
<evidence type="ECO:0000313" key="2">
    <source>
        <dbReference type="EMBL" id="TGE36070.1"/>
    </source>
</evidence>
<protein>
    <recommendedName>
        <fullName evidence="4">DUF3999 family protein</fullName>
    </recommendedName>
</protein>
<dbReference type="OrthoDB" id="1806788at2"/>
<dbReference type="RefSeq" id="WP_135550404.1">
    <property type="nucleotide sequence ID" value="NZ_SPQQ01000009.1"/>
</dbReference>
<keyword evidence="1" id="KW-0472">Membrane</keyword>
<organism evidence="2 3">
    <name type="scientific">Desulfosporosinus fructosivorans</name>
    <dbReference type="NCBI Taxonomy" id="2018669"/>
    <lineage>
        <taxon>Bacteria</taxon>
        <taxon>Bacillati</taxon>
        <taxon>Bacillota</taxon>
        <taxon>Clostridia</taxon>
        <taxon>Eubacteriales</taxon>
        <taxon>Desulfitobacteriaceae</taxon>
        <taxon>Desulfosporosinus</taxon>
    </lineage>
</organism>
<feature type="transmembrane region" description="Helical" evidence="1">
    <location>
        <begin position="264"/>
        <end position="281"/>
    </location>
</feature>
<keyword evidence="1" id="KW-1133">Transmembrane helix</keyword>
<dbReference type="AlphaFoldDB" id="A0A4Z0R020"/>
<name>A0A4Z0R020_9FIRM</name>
<comment type="caution">
    <text evidence="2">The sequence shown here is derived from an EMBL/GenBank/DDBJ whole genome shotgun (WGS) entry which is preliminary data.</text>
</comment>
<gene>
    <name evidence="2" type="ORF">E4K67_21275</name>
</gene>